<feature type="non-terminal residue" evidence="7">
    <location>
        <position position="1"/>
    </location>
</feature>
<dbReference type="AlphaFoldDB" id="A7SYM3"/>
<dbReference type="HOGENOM" id="CLU_001265_33_5_1"/>
<keyword evidence="3 5" id="KW-1133">Transmembrane helix</keyword>
<evidence type="ECO:0000313" key="8">
    <source>
        <dbReference type="Proteomes" id="UP000001593"/>
    </source>
</evidence>
<keyword evidence="4 5" id="KW-0472">Membrane</keyword>
<evidence type="ECO:0000259" key="6">
    <source>
        <dbReference type="PROSITE" id="PS50850"/>
    </source>
</evidence>
<dbReference type="InterPro" id="IPR005828">
    <property type="entry name" value="MFS_sugar_transport-like"/>
</dbReference>
<dbReference type="InterPro" id="IPR005829">
    <property type="entry name" value="Sugar_transporter_CS"/>
</dbReference>
<protein>
    <recommendedName>
        <fullName evidence="6">Major facilitator superfamily (MFS) profile domain-containing protein</fullName>
    </recommendedName>
</protein>
<dbReference type="PROSITE" id="PS50850">
    <property type="entry name" value="MFS"/>
    <property type="match status" value="1"/>
</dbReference>
<dbReference type="OMA" id="LVHFGFY"/>
<reference evidence="7 8" key="1">
    <citation type="journal article" date="2007" name="Science">
        <title>Sea anemone genome reveals ancestral eumetazoan gene repertoire and genomic organization.</title>
        <authorList>
            <person name="Putnam N.H."/>
            <person name="Srivastava M."/>
            <person name="Hellsten U."/>
            <person name="Dirks B."/>
            <person name="Chapman J."/>
            <person name="Salamov A."/>
            <person name="Terry A."/>
            <person name="Shapiro H."/>
            <person name="Lindquist E."/>
            <person name="Kapitonov V.V."/>
            <person name="Jurka J."/>
            <person name="Genikhovich G."/>
            <person name="Grigoriev I.V."/>
            <person name="Lucas S.M."/>
            <person name="Steele R.E."/>
            <person name="Finnerty J.R."/>
            <person name="Technau U."/>
            <person name="Martindale M.Q."/>
            <person name="Rokhsar D.S."/>
        </authorList>
    </citation>
    <scope>NUCLEOTIDE SEQUENCE [LARGE SCALE GENOMIC DNA]</scope>
    <source>
        <strain evidence="8">CH2 X CH6</strain>
    </source>
</reference>
<gene>
    <name evidence="7" type="ORF">NEMVEDRAFT_v1g138108</name>
</gene>
<organism evidence="7 8">
    <name type="scientific">Nematostella vectensis</name>
    <name type="common">Starlet sea anemone</name>
    <dbReference type="NCBI Taxonomy" id="45351"/>
    <lineage>
        <taxon>Eukaryota</taxon>
        <taxon>Metazoa</taxon>
        <taxon>Cnidaria</taxon>
        <taxon>Anthozoa</taxon>
        <taxon>Hexacorallia</taxon>
        <taxon>Actiniaria</taxon>
        <taxon>Edwardsiidae</taxon>
        <taxon>Nematostella</taxon>
    </lineage>
</organism>
<evidence type="ECO:0000256" key="3">
    <source>
        <dbReference type="ARBA" id="ARBA00022989"/>
    </source>
</evidence>
<evidence type="ECO:0000256" key="2">
    <source>
        <dbReference type="ARBA" id="ARBA00022692"/>
    </source>
</evidence>
<evidence type="ECO:0000256" key="5">
    <source>
        <dbReference type="SAM" id="Phobius"/>
    </source>
</evidence>
<keyword evidence="8" id="KW-1185">Reference proteome</keyword>
<feature type="transmembrane region" description="Helical" evidence="5">
    <location>
        <begin position="40"/>
        <end position="59"/>
    </location>
</feature>
<feature type="domain" description="Major facilitator superfamily (MFS) profile" evidence="6">
    <location>
        <begin position="1"/>
        <end position="388"/>
    </location>
</feature>
<proteinExistence type="predicted"/>
<accession>A7SYM3</accession>
<dbReference type="GO" id="GO:0016020">
    <property type="term" value="C:membrane"/>
    <property type="evidence" value="ECO:0007669"/>
    <property type="project" value="UniProtKB-SubCell"/>
</dbReference>
<feature type="transmembrane region" description="Helical" evidence="5">
    <location>
        <begin position="65"/>
        <end position="86"/>
    </location>
</feature>
<dbReference type="Gene3D" id="1.20.1250.20">
    <property type="entry name" value="MFS general substrate transporter like domains"/>
    <property type="match status" value="1"/>
</dbReference>
<dbReference type="eggNOG" id="KOG0255">
    <property type="taxonomic scope" value="Eukaryota"/>
</dbReference>
<evidence type="ECO:0000313" key="7">
    <source>
        <dbReference type="EMBL" id="EDO31179.1"/>
    </source>
</evidence>
<evidence type="ECO:0000256" key="4">
    <source>
        <dbReference type="ARBA" id="ARBA00023136"/>
    </source>
</evidence>
<feature type="transmembrane region" description="Helical" evidence="5">
    <location>
        <begin position="98"/>
        <end position="120"/>
    </location>
</feature>
<dbReference type="InterPro" id="IPR036259">
    <property type="entry name" value="MFS_trans_sf"/>
</dbReference>
<dbReference type="SUPFAM" id="SSF103473">
    <property type="entry name" value="MFS general substrate transporter"/>
    <property type="match status" value="1"/>
</dbReference>
<dbReference type="PROSITE" id="PS00216">
    <property type="entry name" value="SUGAR_TRANSPORT_1"/>
    <property type="match status" value="1"/>
</dbReference>
<dbReference type="PANTHER" id="PTHR24064">
    <property type="entry name" value="SOLUTE CARRIER FAMILY 22 MEMBER"/>
    <property type="match status" value="1"/>
</dbReference>
<dbReference type="Proteomes" id="UP000001593">
    <property type="component" value="Unassembled WGS sequence"/>
</dbReference>
<name>A7SYM3_NEMVE</name>
<dbReference type="InParanoid" id="A7SYM3"/>
<dbReference type="CDD" id="cd17317">
    <property type="entry name" value="MFS_SLC22"/>
    <property type="match status" value="1"/>
</dbReference>
<dbReference type="PhylomeDB" id="A7SYM3"/>
<dbReference type="GO" id="GO:0022857">
    <property type="term" value="F:transmembrane transporter activity"/>
    <property type="evidence" value="ECO:0007669"/>
    <property type="project" value="InterPro"/>
</dbReference>
<feature type="transmembrane region" description="Helical" evidence="5">
    <location>
        <begin position="219"/>
        <end position="240"/>
    </location>
</feature>
<dbReference type="Pfam" id="PF00083">
    <property type="entry name" value="Sugar_tr"/>
    <property type="match status" value="1"/>
</dbReference>
<feature type="non-terminal residue" evidence="7">
    <location>
        <position position="402"/>
    </location>
</feature>
<evidence type="ECO:0000256" key="1">
    <source>
        <dbReference type="ARBA" id="ARBA00004141"/>
    </source>
</evidence>
<dbReference type="STRING" id="45351.A7SYM3"/>
<feature type="transmembrane region" description="Helical" evidence="5">
    <location>
        <begin position="12"/>
        <end position="33"/>
    </location>
</feature>
<sequence>WNLICDRAHIAASLQSCFFSGMAVGSLLGGLISDAFGRRLCMFLSCGILVISGVAASFADCLSLLGLLRFCIGFSLASFMLSSYIYMIELIGPQYRTMGGQISHVFYSPGYCLTALIGYFVRDWRYLNMTCCLLPAFFFLTWKVFPESARWLIANNRLDEALQVLSRYGSRSGSDPVDLVALKEGIKDIRRDQIEREQHAKRTSILDLLRTRKLRKRTLILAFNWFVVALVHFGFYLYVTSLAGNVYVNFVIMNSIYIPHLFFCWFLMHRYGRRFPYSSYMLSAGAASLLILAVFKAYPVGATVLAIIGKTLITTEFSNIYLFTSELYPTILRNTGIGAGSMSARLGGILAPYISQLPGVSLTLPVTIFGVSAVIAGILSLWLPETRYITLPQTIEEVETVK</sequence>
<feature type="transmembrane region" description="Helical" evidence="5">
    <location>
        <begin position="246"/>
        <end position="268"/>
    </location>
</feature>
<feature type="transmembrane region" description="Helical" evidence="5">
    <location>
        <begin position="280"/>
        <end position="298"/>
    </location>
</feature>
<dbReference type="InterPro" id="IPR020846">
    <property type="entry name" value="MFS_dom"/>
</dbReference>
<dbReference type="EMBL" id="DS469928">
    <property type="protein sequence ID" value="EDO31179.1"/>
    <property type="molecule type" value="Genomic_DNA"/>
</dbReference>
<keyword evidence="2 5" id="KW-0812">Transmembrane</keyword>
<comment type="subcellular location">
    <subcellularLocation>
        <location evidence="1">Membrane</location>
        <topology evidence="1">Multi-pass membrane protein</topology>
    </subcellularLocation>
</comment>
<feature type="transmembrane region" description="Helical" evidence="5">
    <location>
        <begin position="360"/>
        <end position="383"/>
    </location>
</feature>